<dbReference type="AlphaFoldDB" id="A0A0E0ARR3"/>
<dbReference type="InterPro" id="IPR002182">
    <property type="entry name" value="NB-ARC"/>
</dbReference>
<dbReference type="GO" id="GO:0043531">
    <property type="term" value="F:ADP binding"/>
    <property type="evidence" value="ECO:0007669"/>
    <property type="project" value="InterPro"/>
</dbReference>
<dbReference type="InterPro" id="IPR058922">
    <property type="entry name" value="WHD_DRP"/>
</dbReference>
<keyword evidence="6" id="KW-0175">Coiled coil</keyword>
<organism evidence="12">
    <name type="scientific">Oryza glumipatula</name>
    <dbReference type="NCBI Taxonomy" id="40148"/>
    <lineage>
        <taxon>Eukaryota</taxon>
        <taxon>Viridiplantae</taxon>
        <taxon>Streptophyta</taxon>
        <taxon>Embryophyta</taxon>
        <taxon>Tracheophyta</taxon>
        <taxon>Spermatophyta</taxon>
        <taxon>Magnoliopsida</taxon>
        <taxon>Liliopsida</taxon>
        <taxon>Poales</taxon>
        <taxon>Poaceae</taxon>
        <taxon>BOP clade</taxon>
        <taxon>Oryzoideae</taxon>
        <taxon>Oryzeae</taxon>
        <taxon>Oryzinae</taxon>
        <taxon>Oryza</taxon>
    </lineage>
</organism>
<dbReference type="GO" id="GO:0009626">
    <property type="term" value="P:plant-type hypersensitive response"/>
    <property type="evidence" value="ECO:0007669"/>
    <property type="project" value="UniProtKB-ARBA"/>
</dbReference>
<feature type="domain" description="Disease resistance N-terminal" evidence="9">
    <location>
        <begin position="5"/>
        <end position="102"/>
    </location>
</feature>
<dbReference type="InterPro" id="IPR027417">
    <property type="entry name" value="P-loop_NTPase"/>
</dbReference>
<evidence type="ECO:0000259" key="9">
    <source>
        <dbReference type="Pfam" id="PF18052"/>
    </source>
</evidence>
<dbReference type="InterPro" id="IPR042197">
    <property type="entry name" value="Apaf_helical"/>
</dbReference>
<reference evidence="12" key="1">
    <citation type="submission" date="2015-04" db="UniProtKB">
        <authorList>
            <consortium name="EnsemblPlants"/>
        </authorList>
    </citation>
    <scope>IDENTIFICATION</scope>
</reference>
<keyword evidence="13" id="KW-1185">Reference proteome</keyword>
<evidence type="ECO:0008006" key="14">
    <source>
        <dbReference type="Google" id="ProtNLM"/>
    </source>
</evidence>
<dbReference type="InterPro" id="IPR032675">
    <property type="entry name" value="LRR_dom_sf"/>
</dbReference>
<dbReference type="InterPro" id="IPR036388">
    <property type="entry name" value="WH-like_DNA-bd_sf"/>
</dbReference>
<evidence type="ECO:0000256" key="3">
    <source>
        <dbReference type="ARBA" id="ARBA00022737"/>
    </source>
</evidence>
<dbReference type="InterPro" id="IPR038005">
    <property type="entry name" value="RX-like_CC"/>
</dbReference>
<dbReference type="Pfam" id="PF18052">
    <property type="entry name" value="Rx_N"/>
    <property type="match status" value="1"/>
</dbReference>
<feature type="region of interest" description="Disordered" evidence="7">
    <location>
        <begin position="854"/>
        <end position="878"/>
    </location>
</feature>
<dbReference type="GO" id="GO:0042742">
    <property type="term" value="P:defense response to bacterium"/>
    <property type="evidence" value="ECO:0007669"/>
    <property type="project" value="UniProtKB-ARBA"/>
</dbReference>
<feature type="domain" description="Disease resistance R13L4/SHOC-2-like LRR" evidence="11">
    <location>
        <begin position="655"/>
        <end position="976"/>
    </location>
</feature>
<keyword evidence="2" id="KW-0433">Leucine-rich repeat</keyword>
<feature type="domain" description="NB-ARC" evidence="8">
    <location>
        <begin position="192"/>
        <end position="371"/>
    </location>
</feature>
<dbReference type="PANTHER" id="PTHR23155:SF1188">
    <property type="entry name" value="OS11G0492300 PROTEIN"/>
    <property type="match status" value="1"/>
</dbReference>
<proteinExistence type="inferred from homology"/>
<evidence type="ECO:0000256" key="6">
    <source>
        <dbReference type="ARBA" id="ARBA00023054"/>
    </source>
</evidence>
<reference evidence="12" key="2">
    <citation type="submission" date="2018-05" db="EMBL/GenBank/DDBJ databases">
        <title>OgluRS3 (Oryza glumaepatula Reference Sequence Version 3).</title>
        <authorList>
            <person name="Zhang J."/>
            <person name="Kudrna D."/>
            <person name="Lee S."/>
            <person name="Talag J."/>
            <person name="Welchert J."/>
            <person name="Wing R.A."/>
        </authorList>
    </citation>
    <scope>NUCLEOTIDE SEQUENCE [LARGE SCALE GENOMIC DNA]</scope>
</reference>
<dbReference type="EnsemblPlants" id="OGLUM08G05480.1">
    <property type="protein sequence ID" value="OGLUM08G05480.1"/>
    <property type="gene ID" value="OGLUM08G05480"/>
</dbReference>
<dbReference type="PRINTS" id="PR00364">
    <property type="entry name" value="DISEASERSIST"/>
</dbReference>
<evidence type="ECO:0000313" key="12">
    <source>
        <dbReference type="EnsemblPlants" id="OGLUM08G05480.1"/>
    </source>
</evidence>
<dbReference type="Gene3D" id="3.80.10.10">
    <property type="entry name" value="Ribonuclease Inhibitor"/>
    <property type="match status" value="1"/>
</dbReference>
<protein>
    <recommendedName>
        <fullName evidence="14">NB-ARC domain-containing protein</fullName>
    </recommendedName>
</protein>
<evidence type="ECO:0000256" key="7">
    <source>
        <dbReference type="SAM" id="MobiDB-lite"/>
    </source>
</evidence>
<dbReference type="Gene3D" id="3.40.50.300">
    <property type="entry name" value="P-loop containing nucleotide triphosphate hydrolases"/>
    <property type="match status" value="1"/>
</dbReference>
<dbReference type="GO" id="GO:0002758">
    <property type="term" value="P:innate immune response-activating signaling pathway"/>
    <property type="evidence" value="ECO:0007669"/>
    <property type="project" value="UniProtKB-ARBA"/>
</dbReference>
<evidence type="ECO:0000256" key="4">
    <source>
        <dbReference type="ARBA" id="ARBA00022741"/>
    </source>
</evidence>
<keyword evidence="5" id="KW-0611">Plant defense</keyword>
<evidence type="ECO:0000256" key="5">
    <source>
        <dbReference type="ARBA" id="ARBA00022821"/>
    </source>
</evidence>
<evidence type="ECO:0000259" key="10">
    <source>
        <dbReference type="Pfam" id="PF23559"/>
    </source>
</evidence>
<dbReference type="InterPro" id="IPR044974">
    <property type="entry name" value="Disease_R_plants"/>
</dbReference>
<name>A0A0E0ARR3_9ORYZ</name>
<feature type="compositionally biased region" description="Low complexity" evidence="7">
    <location>
        <begin position="448"/>
        <end position="462"/>
    </location>
</feature>
<dbReference type="CDD" id="cd14798">
    <property type="entry name" value="RX-CC_like"/>
    <property type="match status" value="1"/>
</dbReference>
<dbReference type="Gramene" id="OGLUM08G05480.1">
    <property type="protein sequence ID" value="OGLUM08G05480.1"/>
    <property type="gene ID" value="OGLUM08G05480"/>
</dbReference>
<comment type="similarity">
    <text evidence="1">Belongs to the disease resistance NB-LRR family.</text>
</comment>
<dbReference type="SUPFAM" id="SSF52058">
    <property type="entry name" value="L domain-like"/>
    <property type="match status" value="1"/>
</dbReference>
<dbReference type="Gene3D" id="1.10.8.430">
    <property type="entry name" value="Helical domain of apoptotic protease-activating factors"/>
    <property type="match status" value="1"/>
</dbReference>
<feature type="compositionally biased region" description="Pro residues" evidence="7">
    <location>
        <begin position="427"/>
        <end position="437"/>
    </location>
</feature>
<feature type="compositionally biased region" description="Pro residues" evidence="7">
    <location>
        <begin position="855"/>
        <end position="872"/>
    </location>
</feature>
<dbReference type="InterPro" id="IPR041118">
    <property type="entry name" value="Rx_N"/>
</dbReference>
<keyword evidence="4" id="KW-0547">Nucleotide-binding</keyword>
<evidence type="ECO:0000259" key="8">
    <source>
        <dbReference type="Pfam" id="PF00931"/>
    </source>
</evidence>
<evidence type="ECO:0000256" key="1">
    <source>
        <dbReference type="ARBA" id="ARBA00008894"/>
    </source>
</evidence>
<feature type="domain" description="Disease resistance protein winged helix" evidence="10">
    <location>
        <begin position="507"/>
        <end position="573"/>
    </location>
</feature>
<keyword evidence="3" id="KW-0677">Repeat</keyword>
<sequence length="1035" mass="114662">MTEGVVKFAVDKLESMAAQELKLQTEVGKKVLELRHELEWLRTFLRDADRKRRGSSSSSATGGAAAAAYDELIEVWVRQTRELAHDAEDLLEEFVHRGELHCHGCFDLPSFLRWLRHSAAGVFARHAIFDGIEDINKRIEQMKQQRKECNLEKLPCASKPHRKKYTDWSSLTELEIEDNLVKIGDYDEIKRLVLDQSRQRTVINLTGKSGIGKTTLASYLYRRSSIRKHFACTAWVHVPRKFRFADLLHDVIRQANASSGHDDDELAAAAADDDVRRRGGMEAERLVKARLAAALQGRRYLVVLDDVRSREEWAFFLAALPAGLAGSCVLVTTQVKISEESAAEQSGGVVRTRELGKLRPEQAAELFRRRVYGHGEPDPKKMEQLKKVVDSMTKGSNLPLNIVMLAGLLRSKKEDEWDAVIHSLDDTPPPPTSPEQMPPEKDSLDDIAPAAASETAPTSTEQTTKKKMKGKQMATSMDKILTVCMDDLPTHLKPCFLYFAGFTAQTPICAGKLVRLWVAEGFMQAKNGQTVEEHGEECLKELISRCLVQLVETDAAGGRVAAVSVHQAVLDFAQAEARDTNFLHVHSGAAGLSNGAARRLALRNTYDTDLAVMLEAPKLHTLLCDIPERAADAAGAAAWQRALELINGRAPTFSVHGSRFLRVMDLKGVRLPHRESLPEEIGWLIHLRYLGLSHTAMRHLPSSVKRLRNLQTLDVSRTDVEALPWRLWRNPSLRHVMARRLAAWSAPDERAVLPDLQTLHGVPWGRWARSGGGGAIGKMTSLRSLMAWNVSAAAAAGGGGGERLSSALAGLECLRSLDLEAADDAATTLPLWDLLTMLGLRQLEYLTLRGRVAPWNPPPPETTTTPTTPPPLQGHHHHHHHYLLPNLAKLELHRSECDQPLIDAIAKLPNLAELVLDEASYVKPYMRFPAAGFPKLRKLQLTSLDKLTECTAAAAAAGDVVGDGGGGALPQLRHVSVFHCGKLNTFPVKMAPKLELLTIHDSEELKNFMDCNQDNEHIHVVHGKMSKRRVMTAPK</sequence>
<evidence type="ECO:0000256" key="2">
    <source>
        <dbReference type="ARBA" id="ARBA00022614"/>
    </source>
</evidence>
<evidence type="ECO:0000259" key="11">
    <source>
        <dbReference type="Pfam" id="PF23598"/>
    </source>
</evidence>
<accession>A0A0E0ARR3</accession>
<feature type="region of interest" description="Disordered" evidence="7">
    <location>
        <begin position="422"/>
        <end position="471"/>
    </location>
</feature>
<dbReference type="Pfam" id="PF23598">
    <property type="entry name" value="LRR_14"/>
    <property type="match status" value="1"/>
</dbReference>
<dbReference type="FunFam" id="1.10.10.10:FF:000322">
    <property type="entry name" value="Probable disease resistance protein At1g63360"/>
    <property type="match status" value="1"/>
</dbReference>
<dbReference type="Pfam" id="PF23559">
    <property type="entry name" value="WHD_DRP"/>
    <property type="match status" value="1"/>
</dbReference>
<dbReference type="Proteomes" id="UP000026961">
    <property type="component" value="Chromosome 8"/>
</dbReference>
<dbReference type="eggNOG" id="KOG4658">
    <property type="taxonomic scope" value="Eukaryota"/>
</dbReference>
<dbReference type="SUPFAM" id="SSF52540">
    <property type="entry name" value="P-loop containing nucleoside triphosphate hydrolases"/>
    <property type="match status" value="1"/>
</dbReference>
<dbReference type="InterPro" id="IPR055414">
    <property type="entry name" value="LRR_R13L4/SHOC2-like"/>
</dbReference>
<evidence type="ECO:0000313" key="13">
    <source>
        <dbReference type="Proteomes" id="UP000026961"/>
    </source>
</evidence>
<dbReference type="Gene3D" id="1.10.10.10">
    <property type="entry name" value="Winged helix-like DNA-binding domain superfamily/Winged helix DNA-binding domain"/>
    <property type="match status" value="1"/>
</dbReference>
<dbReference type="PANTHER" id="PTHR23155">
    <property type="entry name" value="DISEASE RESISTANCE PROTEIN RP"/>
    <property type="match status" value="1"/>
</dbReference>
<dbReference type="Pfam" id="PF00931">
    <property type="entry name" value="NB-ARC"/>
    <property type="match status" value="1"/>
</dbReference>
<dbReference type="HOGENOM" id="CLU_000837_25_4_1"/>
<dbReference type="Gene3D" id="1.20.5.4130">
    <property type="match status" value="1"/>
</dbReference>